<dbReference type="Proteomes" id="UP000031637">
    <property type="component" value="Chromosome"/>
</dbReference>
<accession>W0SIN9</accession>
<dbReference type="InterPro" id="IPR049210">
    <property type="entry name" value="DUF6812"/>
</dbReference>
<evidence type="ECO:0000313" key="1">
    <source>
        <dbReference type="EMBL" id="BAO30762.1"/>
    </source>
</evidence>
<dbReference type="EMBL" id="AP012547">
    <property type="protein sequence ID" value="BAO30762.1"/>
    <property type="molecule type" value="Genomic_DNA"/>
</dbReference>
<evidence type="ECO:0000313" key="2">
    <source>
        <dbReference type="Proteomes" id="UP000031637"/>
    </source>
</evidence>
<sequence>MASHENKTKVTILTGSYRIKGYIDLLPGARVTDFILESKNFVVVMDAEVSTADAGSRQVLLAPFLDVNRDHIQIITVC</sequence>
<dbReference type="HOGENOM" id="CLU_2616274_0_0_4"/>
<dbReference type="KEGG" id="shd:SUTH_02983"/>
<dbReference type="Pfam" id="PF20660">
    <property type="entry name" value="DUF6812"/>
    <property type="match status" value="1"/>
</dbReference>
<proteinExistence type="predicted"/>
<gene>
    <name evidence="1" type="ORF">SUTH_02983</name>
</gene>
<keyword evidence="2" id="KW-1185">Reference proteome</keyword>
<dbReference type="OrthoDB" id="8566290at2"/>
<name>W0SIN9_9PROT</name>
<organism evidence="1 2">
    <name type="scientific">Sulfuritalea hydrogenivorans sk43H</name>
    <dbReference type="NCBI Taxonomy" id="1223802"/>
    <lineage>
        <taxon>Bacteria</taxon>
        <taxon>Pseudomonadati</taxon>
        <taxon>Pseudomonadota</taxon>
        <taxon>Betaproteobacteria</taxon>
        <taxon>Nitrosomonadales</taxon>
        <taxon>Sterolibacteriaceae</taxon>
        <taxon>Sulfuritalea</taxon>
    </lineage>
</organism>
<protein>
    <submittedName>
        <fullName evidence="1">Uncharacterized protein</fullName>
    </submittedName>
</protein>
<dbReference type="STRING" id="1223802.SUTH_02983"/>
<dbReference type="AlphaFoldDB" id="W0SIN9"/>
<reference evidence="1 2" key="1">
    <citation type="journal article" date="2014" name="Syst. Appl. Microbiol.">
        <title>Complete genomes of freshwater sulfur oxidizers Sulfuricella denitrificans skB26 and Sulfuritalea hydrogenivorans sk43H: genetic insights into the sulfur oxidation pathway of betaproteobacteria.</title>
        <authorList>
            <person name="Watanabe T."/>
            <person name="Kojima H."/>
            <person name="Fukui M."/>
        </authorList>
    </citation>
    <scope>NUCLEOTIDE SEQUENCE [LARGE SCALE GENOMIC DNA]</scope>
    <source>
        <strain evidence="1">DSM22779</strain>
    </source>
</reference>
<dbReference type="RefSeq" id="WP_041100343.1">
    <property type="nucleotide sequence ID" value="NZ_AP012547.1"/>
</dbReference>